<evidence type="ECO:0000313" key="2">
    <source>
        <dbReference type="EMBL" id="SCU87489.1"/>
    </source>
</evidence>
<gene>
    <name evidence="2" type="ORF">LAMI_0D06260G</name>
</gene>
<organism evidence="2 3">
    <name type="scientific">Lachancea mirantina</name>
    <dbReference type="NCBI Taxonomy" id="1230905"/>
    <lineage>
        <taxon>Eukaryota</taxon>
        <taxon>Fungi</taxon>
        <taxon>Dikarya</taxon>
        <taxon>Ascomycota</taxon>
        <taxon>Saccharomycotina</taxon>
        <taxon>Saccharomycetes</taxon>
        <taxon>Saccharomycetales</taxon>
        <taxon>Saccharomycetaceae</taxon>
        <taxon>Lachancea</taxon>
    </lineage>
</organism>
<feature type="region of interest" description="Disordered" evidence="1">
    <location>
        <begin position="137"/>
        <end position="174"/>
    </location>
</feature>
<name>A0A1G4JBP1_9SACH</name>
<evidence type="ECO:0000256" key="1">
    <source>
        <dbReference type="SAM" id="MobiDB-lite"/>
    </source>
</evidence>
<dbReference type="Pfam" id="PF08586">
    <property type="entry name" value="Rsc14"/>
    <property type="match status" value="1"/>
</dbReference>
<evidence type="ECO:0000313" key="3">
    <source>
        <dbReference type="Proteomes" id="UP000191024"/>
    </source>
</evidence>
<dbReference type="STRING" id="1230905.A0A1G4JBP1"/>
<feature type="compositionally biased region" description="Low complexity" evidence="1">
    <location>
        <begin position="145"/>
        <end position="157"/>
    </location>
</feature>
<dbReference type="OrthoDB" id="4060948at2759"/>
<dbReference type="EMBL" id="LT598463">
    <property type="protein sequence ID" value="SCU87489.1"/>
    <property type="molecule type" value="Genomic_DNA"/>
</dbReference>
<protein>
    <submittedName>
        <fullName evidence="2">LAMI_0D06260g1_1</fullName>
    </submittedName>
</protein>
<sequence length="209" mass="23189">MSEYSLGYYDTIAGLSGFECSHKVRLSLKQLEELTSRDVKARKGRENVETLEDLDKKDKKDKKRPPVHGYLGKIDAAAAANVTNEMILDTTHVLLGGHVPIAQLEALSSSDFALYFKKNLECEVAMASYDHFVNQGPSRQAQLGTPTPSSSATPSAPQVAKDDTQVQETNVKPKETDGVKKVILCKRCKARFSGPRRFTNMRQHMCMRG</sequence>
<dbReference type="InterPro" id="IPR013895">
    <property type="entry name" value="Rsc14"/>
</dbReference>
<keyword evidence="3" id="KW-1185">Reference proteome</keyword>
<dbReference type="Proteomes" id="UP000191024">
    <property type="component" value="Chromosome D"/>
</dbReference>
<dbReference type="GO" id="GO:0016586">
    <property type="term" value="C:RSC-type complex"/>
    <property type="evidence" value="ECO:0007669"/>
    <property type="project" value="InterPro"/>
</dbReference>
<proteinExistence type="predicted"/>
<dbReference type="GO" id="GO:0006338">
    <property type="term" value="P:chromatin remodeling"/>
    <property type="evidence" value="ECO:0007669"/>
    <property type="project" value="InterPro"/>
</dbReference>
<dbReference type="AlphaFoldDB" id="A0A1G4JBP1"/>
<reference evidence="2 3" key="1">
    <citation type="submission" date="2016-03" db="EMBL/GenBank/DDBJ databases">
        <authorList>
            <person name="Devillers H."/>
        </authorList>
    </citation>
    <scope>NUCLEOTIDE SEQUENCE [LARGE SCALE GENOMIC DNA]</scope>
    <source>
        <strain evidence="2">CBS 11717</strain>
    </source>
</reference>
<accession>A0A1G4JBP1</accession>